<keyword evidence="3" id="KW-1185">Reference proteome</keyword>
<reference evidence="2" key="1">
    <citation type="submission" date="2020-08" db="EMBL/GenBank/DDBJ databases">
        <title>Multicomponent nature underlies the extraordinary mechanical properties of spider dragline silk.</title>
        <authorList>
            <person name="Kono N."/>
            <person name="Nakamura H."/>
            <person name="Mori M."/>
            <person name="Yoshida Y."/>
            <person name="Ohtoshi R."/>
            <person name="Malay A.D."/>
            <person name="Moran D.A.P."/>
            <person name="Tomita M."/>
            <person name="Numata K."/>
            <person name="Arakawa K."/>
        </authorList>
    </citation>
    <scope>NUCLEOTIDE SEQUENCE</scope>
</reference>
<gene>
    <name evidence="2" type="ORF">NPIL_308511</name>
</gene>
<comment type="caution">
    <text evidence="2">The sequence shown here is derived from an EMBL/GenBank/DDBJ whole genome shotgun (WGS) entry which is preliminary data.</text>
</comment>
<evidence type="ECO:0000256" key="1">
    <source>
        <dbReference type="SAM" id="SignalP"/>
    </source>
</evidence>
<name>A0A8X6U0T1_NEPPI</name>
<dbReference type="Proteomes" id="UP000887013">
    <property type="component" value="Unassembled WGS sequence"/>
</dbReference>
<keyword evidence="1" id="KW-0732">Signal</keyword>
<accession>A0A8X6U0T1</accession>
<dbReference type="AlphaFoldDB" id="A0A8X6U0T1"/>
<evidence type="ECO:0000313" key="2">
    <source>
        <dbReference type="EMBL" id="GFT63590.1"/>
    </source>
</evidence>
<evidence type="ECO:0000313" key="3">
    <source>
        <dbReference type="Proteomes" id="UP000887013"/>
    </source>
</evidence>
<sequence>MALCMKIGLFLCVLFLSEGIATADLKLGNKVLDTENEIPKEDNDVIKKVMLADAALGCQRRHQQCKYNQDCCFGFYCFEEEGLSSERFCDIL</sequence>
<organism evidence="2 3">
    <name type="scientific">Nephila pilipes</name>
    <name type="common">Giant wood spider</name>
    <name type="synonym">Nephila maculata</name>
    <dbReference type="NCBI Taxonomy" id="299642"/>
    <lineage>
        <taxon>Eukaryota</taxon>
        <taxon>Metazoa</taxon>
        <taxon>Ecdysozoa</taxon>
        <taxon>Arthropoda</taxon>
        <taxon>Chelicerata</taxon>
        <taxon>Arachnida</taxon>
        <taxon>Araneae</taxon>
        <taxon>Araneomorphae</taxon>
        <taxon>Entelegynae</taxon>
        <taxon>Araneoidea</taxon>
        <taxon>Nephilidae</taxon>
        <taxon>Nephila</taxon>
    </lineage>
</organism>
<dbReference type="EMBL" id="BMAW01019486">
    <property type="protein sequence ID" value="GFT63590.1"/>
    <property type="molecule type" value="Genomic_DNA"/>
</dbReference>
<protein>
    <recommendedName>
        <fullName evidence="4">Spider venom protein</fullName>
    </recommendedName>
</protein>
<evidence type="ECO:0008006" key="4">
    <source>
        <dbReference type="Google" id="ProtNLM"/>
    </source>
</evidence>
<proteinExistence type="predicted"/>
<feature type="signal peptide" evidence="1">
    <location>
        <begin position="1"/>
        <end position="23"/>
    </location>
</feature>
<feature type="chain" id="PRO_5036483440" description="Spider venom protein" evidence="1">
    <location>
        <begin position="24"/>
        <end position="92"/>
    </location>
</feature>